<evidence type="ECO:0000313" key="2">
    <source>
        <dbReference type="EMBL" id="MEX5285510.1"/>
    </source>
</evidence>
<keyword evidence="3" id="KW-1185">Reference proteome</keyword>
<reference evidence="2 3" key="1">
    <citation type="submission" date="2023-04" db="EMBL/GenBank/DDBJ databases">
        <title>Genome Sequence of Selenomonas sputigena ATCC 33150.</title>
        <authorList>
            <person name="Miller D.P."/>
            <person name="Anvari S."/>
            <person name="Polson S.W."/>
            <person name="Macdonald M."/>
            <person name="Mcdowell J.V."/>
        </authorList>
    </citation>
    <scope>NUCLEOTIDE SEQUENCE [LARGE SCALE GENOMIC DNA]</scope>
    <source>
        <strain evidence="2 3">ATCC 33150</strain>
    </source>
</reference>
<feature type="transmembrane region" description="Helical" evidence="1">
    <location>
        <begin position="50"/>
        <end position="66"/>
    </location>
</feature>
<dbReference type="InterPro" id="IPR021707">
    <property type="entry name" value="DUF3290"/>
</dbReference>
<organism evidence="2 3">
    <name type="scientific">Selenomonas sputigena</name>
    <dbReference type="NCBI Taxonomy" id="69823"/>
    <lineage>
        <taxon>Bacteria</taxon>
        <taxon>Bacillati</taxon>
        <taxon>Bacillota</taxon>
        <taxon>Negativicutes</taxon>
        <taxon>Selenomonadales</taxon>
        <taxon>Selenomonadaceae</taxon>
        <taxon>Selenomonas</taxon>
    </lineage>
</organism>
<sequence>MQFYTYAYIVAHSQLNNLVEYILSFLALAALLFMILKYFRNRLVTRYRDLIVILFLAVAFLGGNQWNNYSKTRDDTEQTSRMASFLNNLAEEMQLSPEEIRTNSTHLKQGMLVETGGDYYEVTFNADYTSFKYEKTHLMTRDVKIVDKDM</sequence>
<proteinExistence type="predicted"/>
<dbReference type="Proteomes" id="UP001559623">
    <property type="component" value="Unassembled WGS sequence"/>
</dbReference>
<comment type="caution">
    <text evidence="2">The sequence shown here is derived from an EMBL/GenBank/DDBJ whole genome shotgun (WGS) entry which is preliminary data.</text>
</comment>
<dbReference type="Pfam" id="PF11694">
    <property type="entry name" value="DUF3290"/>
    <property type="match status" value="1"/>
</dbReference>
<keyword evidence="1" id="KW-0812">Transmembrane</keyword>
<evidence type="ECO:0000256" key="1">
    <source>
        <dbReference type="SAM" id="Phobius"/>
    </source>
</evidence>
<dbReference type="RefSeq" id="WP_368847237.1">
    <property type="nucleotide sequence ID" value="NZ_CP194411.1"/>
</dbReference>
<gene>
    <name evidence="2" type="ORF">QCO44_07655</name>
</gene>
<evidence type="ECO:0000313" key="3">
    <source>
        <dbReference type="Proteomes" id="UP001559623"/>
    </source>
</evidence>
<accession>A0ABV3X5N6</accession>
<feature type="transmembrane region" description="Helical" evidence="1">
    <location>
        <begin position="18"/>
        <end position="38"/>
    </location>
</feature>
<keyword evidence="1" id="KW-0472">Membrane</keyword>
<protein>
    <submittedName>
        <fullName evidence="2">DUF3290 domain-containing protein</fullName>
    </submittedName>
</protein>
<dbReference type="EMBL" id="JARVLH010000004">
    <property type="protein sequence ID" value="MEX5285510.1"/>
    <property type="molecule type" value="Genomic_DNA"/>
</dbReference>
<name>A0ABV3X5N6_9FIRM</name>
<keyword evidence="1" id="KW-1133">Transmembrane helix</keyword>